<dbReference type="InterPro" id="IPR004638">
    <property type="entry name" value="EmrB-like"/>
</dbReference>
<keyword evidence="6 8" id="KW-1133">Transmembrane helix</keyword>
<dbReference type="EMBL" id="PDET01000004">
    <property type="protein sequence ID" value="PRD16007.1"/>
    <property type="molecule type" value="Genomic_DNA"/>
</dbReference>
<feature type="transmembrane region" description="Helical" evidence="8">
    <location>
        <begin position="100"/>
        <end position="122"/>
    </location>
</feature>
<dbReference type="PANTHER" id="PTHR42718">
    <property type="entry name" value="MAJOR FACILITATOR SUPERFAMILY MULTIDRUG TRANSPORTER MFSC"/>
    <property type="match status" value="1"/>
</dbReference>
<evidence type="ECO:0000256" key="8">
    <source>
        <dbReference type="SAM" id="Phobius"/>
    </source>
</evidence>
<keyword evidence="5 8" id="KW-0812">Transmembrane</keyword>
<evidence type="ECO:0000256" key="1">
    <source>
        <dbReference type="ARBA" id="ARBA00004651"/>
    </source>
</evidence>
<evidence type="ECO:0000256" key="4">
    <source>
        <dbReference type="ARBA" id="ARBA00022475"/>
    </source>
</evidence>
<keyword evidence="7 8" id="KW-0472">Membrane</keyword>
<dbReference type="Pfam" id="PF07690">
    <property type="entry name" value="MFS_1"/>
    <property type="match status" value="1"/>
</dbReference>
<comment type="caution">
    <text evidence="10">The sequence shown here is derived from an EMBL/GenBank/DDBJ whole genome shotgun (WGS) entry which is preliminary data.</text>
</comment>
<evidence type="ECO:0000313" key="10">
    <source>
        <dbReference type="EMBL" id="PRD16007.1"/>
    </source>
</evidence>
<feature type="transmembrane region" description="Helical" evidence="8">
    <location>
        <begin position="224"/>
        <end position="244"/>
    </location>
</feature>
<evidence type="ECO:0000256" key="6">
    <source>
        <dbReference type="ARBA" id="ARBA00022989"/>
    </source>
</evidence>
<evidence type="ECO:0000256" key="2">
    <source>
        <dbReference type="ARBA" id="ARBA00008537"/>
    </source>
</evidence>
<feature type="transmembrane region" description="Helical" evidence="8">
    <location>
        <begin position="300"/>
        <end position="317"/>
    </location>
</feature>
<dbReference type="PANTHER" id="PTHR42718:SF9">
    <property type="entry name" value="MAJOR FACILITATOR SUPERFAMILY MULTIDRUG TRANSPORTER MFSC"/>
    <property type="match status" value="1"/>
</dbReference>
<dbReference type="Gene3D" id="1.20.1720.10">
    <property type="entry name" value="Multidrug resistance protein D"/>
    <property type="match status" value="1"/>
</dbReference>
<feature type="transmembrane region" description="Helical" evidence="8">
    <location>
        <begin position="265"/>
        <end position="288"/>
    </location>
</feature>
<dbReference type="PRINTS" id="PR01036">
    <property type="entry name" value="TCRTETB"/>
</dbReference>
<dbReference type="AlphaFoldDB" id="A0A2S9IE00"/>
<dbReference type="Proteomes" id="UP000239181">
    <property type="component" value="Unassembled WGS sequence"/>
</dbReference>
<evidence type="ECO:0000259" key="9">
    <source>
        <dbReference type="PROSITE" id="PS50850"/>
    </source>
</evidence>
<keyword evidence="3" id="KW-0813">Transport</keyword>
<keyword evidence="11" id="KW-1185">Reference proteome</keyword>
<keyword evidence="4" id="KW-1003">Cell membrane</keyword>
<evidence type="ECO:0000256" key="5">
    <source>
        <dbReference type="ARBA" id="ARBA00022692"/>
    </source>
</evidence>
<feature type="transmembrane region" description="Helical" evidence="8">
    <location>
        <begin position="162"/>
        <end position="180"/>
    </location>
</feature>
<dbReference type="InterPro" id="IPR020846">
    <property type="entry name" value="MFS_dom"/>
</dbReference>
<dbReference type="PROSITE" id="PS50850">
    <property type="entry name" value="MFS"/>
    <property type="match status" value="1"/>
</dbReference>
<feature type="transmembrane region" description="Helical" evidence="8">
    <location>
        <begin position="46"/>
        <end position="68"/>
    </location>
</feature>
<evidence type="ECO:0000256" key="7">
    <source>
        <dbReference type="ARBA" id="ARBA00023136"/>
    </source>
</evidence>
<organism evidence="10 11">
    <name type="scientific">Pantoea coffeiphila</name>
    <dbReference type="NCBI Taxonomy" id="1465635"/>
    <lineage>
        <taxon>Bacteria</taxon>
        <taxon>Pseudomonadati</taxon>
        <taxon>Pseudomonadota</taxon>
        <taxon>Gammaproteobacteria</taxon>
        <taxon>Enterobacterales</taxon>
        <taxon>Erwiniaceae</taxon>
        <taxon>Pantoea</taxon>
    </lineage>
</organism>
<feature type="transmembrane region" description="Helical" evidence="8">
    <location>
        <begin position="201"/>
        <end position="218"/>
    </location>
</feature>
<feature type="transmembrane region" description="Helical" evidence="8">
    <location>
        <begin position="462"/>
        <end position="488"/>
    </location>
</feature>
<evidence type="ECO:0000313" key="11">
    <source>
        <dbReference type="Proteomes" id="UP000239181"/>
    </source>
</evidence>
<dbReference type="GO" id="GO:0005886">
    <property type="term" value="C:plasma membrane"/>
    <property type="evidence" value="ECO:0007669"/>
    <property type="project" value="UniProtKB-SubCell"/>
</dbReference>
<reference evidence="10 11" key="1">
    <citation type="submission" date="2017-10" db="EMBL/GenBank/DDBJ databases">
        <title>Draft genome of two endophytic bacteria isolated from 'guarana' Paullinia cupana (Mart.) Ducke.</title>
        <authorList>
            <person name="Siqueira K.A."/>
            <person name="Liotti R.G."/>
            <person name="Mendes T.A."/>
            <person name="Soares M.A."/>
        </authorList>
    </citation>
    <scope>NUCLEOTIDE SEQUENCE [LARGE SCALE GENOMIC DNA]</scope>
    <source>
        <strain evidence="10 11">342</strain>
    </source>
</reference>
<dbReference type="NCBIfam" id="TIGR00711">
    <property type="entry name" value="efflux_EmrB"/>
    <property type="match status" value="1"/>
</dbReference>
<evidence type="ECO:0000256" key="3">
    <source>
        <dbReference type="ARBA" id="ARBA00022448"/>
    </source>
</evidence>
<feature type="transmembrane region" description="Helical" evidence="8">
    <location>
        <begin position="324"/>
        <end position="347"/>
    </location>
</feature>
<comment type="similarity">
    <text evidence="2">Belongs to the major facilitator superfamily. EmrB family.</text>
</comment>
<comment type="subcellular location">
    <subcellularLocation>
        <location evidence="1">Cell membrane</location>
        <topology evidence="1">Multi-pass membrane protein</topology>
    </subcellularLocation>
</comment>
<dbReference type="Gene3D" id="1.20.1250.20">
    <property type="entry name" value="MFS general substrate transporter like domains"/>
    <property type="match status" value="1"/>
</dbReference>
<dbReference type="InterPro" id="IPR036259">
    <property type="entry name" value="MFS_trans_sf"/>
</dbReference>
<feature type="domain" description="Major facilitator superfamily (MFS) profile" evidence="9">
    <location>
        <begin position="9"/>
        <end position="493"/>
    </location>
</feature>
<dbReference type="GO" id="GO:0022857">
    <property type="term" value="F:transmembrane transporter activity"/>
    <property type="evidence" value="ECO:0007669"/>
    <property type="project" value="InterPro"/>
</dbReference>
<feature type="transmembrane region" description="Helical" evidence="8">
    <location>
        <begin position="353"/>
        <end position="379"/>
    </location>
</feature>
<dbReference type="InterPro" id="IPR011701">
    <property type="entry name" value="MFS"/>
</dbReference>
<dbReference type="SUPFAM" id="SSF103473">
    <property type="entry name" value="MFS general substrate transporter"/>
    <property type="match status" value="2"/>
</dbReference>
<proteinExistence type="inferred from homology"/>
<feature type="transmembrane region" description="Helical" evidence="8">
    <location>
        <begin position="134"/>
        <end position="156"/>
    </location>
</feature>
<sequence length="508" mass="53648">MHRLRRVSLVAAICLGTFMTSLDISIVNVALPAVQAALNTTLSGLQWVVDAYALCLSACILSSGPLSARFGHKRVWLCGIAIFTVGSALCALAGSLPTLLAGRVVQGIAGAAIIPGALSLLTRSFPDEFQRIRVIGIWSAVSALSLVAGPLLGGILVHITGWQVIFLINLPIGIITLLLGHYGLRESASKERLSLDPAGQLLSVLWLGALTFGLIASGEHGWRSPLSAGSLFAALLLFATFLRVEKFAVRPLLPLDLFRQVDFTVCNLASAVLGFSAYSSVFFVSLFLQQAQGWNSLETGWRMAPEFIAMAIIAMAFGRLSARFSVLMMAVTGYALMAVGLLLMPLLDAGSPGVFVSLLLAILGAGMGLAMPATSALVMRSAPTERSGIASAVMNALRQAGMTLGIALLGTLMNLHAQAVLTASLRAARFSQPEALAHAAIVEHHWPASVDGERLMQEMARAVASGFGSAMLWAGLISLAMALMLMLLHPRFRQRSAEPPLVSDAARD</sequence>
<dbReference type="CDD" id="cd17321">
    <property type="entry name" value="MFS_MMR_MDR_like"/>
    <property type="match status" value="1"/>
</dbReference>
<feature type="transmembrane region" description="Helical" evidence="8">
    <location>
        <begin position="75"/>
        <end position="94"/>
    </location>
</feature>
<feature type="transmembrane region" description="Helical" evidence="8">
    <location>
        <begin position="400"/>
        <end position="421"/>
    </location>
</feature>
<protein>
    <submittedName>
        <fullName evidence="10">MFS transporter</fullName>
    </submittedName>
</protein>
<name>A0A2S9IE00_9GAMM</name>
<accession>A0A2S9IE00</accession>
<gene>
    <name evidence="10" type="ORF">CQW29_07715</name>
</gene>
<dbReference type="OrthoDB" id="2412976at2"/>
<dbReference type="RefSeq" id="WP_105592141.1">
    <property type="nucleotide sequence ID" value="NZ_PDET01000004.1"/>
</dbReference>